<dbReference type="EMBL" id="CAJJDO010000186">
    <property type="protein sequence ID" value="CAD8213800.1"/>
    <property type="molecule type" value="Genomic_DNA"/>
</dbReference>
<name>A0A8S1YIM4_9CILI</name>
<accession>A0A8S1YIM4</accession>
<dbReference type="AlphaFoldDB" id="A0A8S1YIM4"/>
<evidence type="ECO:0000313" key="1">
    <source>
        <dbReference type="EMBL" id="CAD8213800.1"/>
    </source>
</evidence>
<proteinExistence type="predicted"/>
<evidence type="ECO:0000313" key="2">
    <source>
        <dbReference type="Proteomes" id="UP000689195"/>
    </source>
</evidence>
<comment type="caution">
    <text evidence="1">The sequence shown here is derived from an EMBL/GenBank/DDBJ whole genome shotgun (WGS) entry which is preliminary data.</text>
</comment>
<gene>
    <name evidence="1" type="ORF">PPENT_87.1.T1860018</name>
</gene>
<keyword evidence="2" id="KW-1185">Reference proteome</keyword>
<organism evidence="1 2">
    <name type="scientific">Paramecium pentaurelia</name>
    <dbReference type="NCBI Taxonomy" id="43138"/>
    <lineage>
        <taxon>Eukaryota</taxon>
        <taxon>Sar</taxon>
        <taxon>Alveolata</taxon>
        <taxon>Ciliophora</taxon>
        <taxon>Intramacronucleata</taxon>
        <taxon>Oligohymenophorea</taxon>
        <taxon>Peniculida</taxon>
        <taxon>Parameciidae</taxon>
        <taxon>Paramecium</taxon>
    </lineage>
</organism>
<dbReference type="Proteomes" id="UP000689195">
    <property type="component" value="Unassembled WGS sequence"/>
</dbReference>
<sequence length="72" mass="8805">MFIQFILFQFLRIIVEKYYPQHFVISSKTDDEGWLIKNPYNRASKHTYSCVVKIYMEDIRYLDVAHQLKLRC</sequence>
<reference evidence="1" key="1">
    <citation type="submission" date="2021-01" db="EMBL/GenBank/DDBJ databases">
        <authorList>
            <consortium name="Genoscope - CEA"/>
            <person name="William W."/>
        </authorList>
    </citation>
    <scope>NUCLEOTIDE SEQUENCE</scope>
</reference>
<protein>
    <submittedName>
        <fullName evidence="1">Uncharacterized protein</fullName>
    </submittedName>
</protein>